<dbReference type="STRING" id="1194083.BN12_30046"/>
<dbReference type="PRINTS" id="PR00080">
    <property type="entry name" value="SDRFAMILY"/>
</dbReference>
<evidence type="ECO:0000313" key="4">
    <source>
        <dbReference type="Proteomes" id="UP000035721"/>
    </source>
</evidence>
<keyword evidence="2 3" id="KW-0560">Oxidoreductase</keyword>
<gene>
    <name evidence="3" type="ORF">BN12_30046</name>
</gene>
<dbReference type="NCBIfam" id="NF005559">
    <property type="entry name" value="PRK07231.1"/>
    <property type="match status" value="1"/>
</dbReference>
<evidence type="ECO:0000256" key="1">
    <source>
        <dbReference type="ARBA" id="ARBA00006484"/>
    </source>
</evidence>
<dbReference type="EC" id="1.1.1.184" evidence="3"/>
<accession>A0A077M2T8</accession>
<reference evidence="3 4" key="1">
    <citation type="journal article" date="2013" name="ISME J.">
        <title>A metabolic model for members of the genus Tetrasphaera involved in enhanced biological phosphorus removal.</title>
        <authorList>
            <person name="Kristiansen R."/>
            <person name="Nguyen H.T.T."/>
            <person name="Saunders A.M."/>
            <person name="Nielsen J.L."/>
            <person name="Wimmer R."/>
            <person name="Le V.Q."/>
            <person name="McIlroy S.J."/>
            <person name="Petrovski S."/>
            <person name="Seviour R.J."/>
            <person name="Calteau A."/>
            <person name="Nielsen K.L."/>
            <person name="Nielsen P.H."/>
        </authorList>
    </citation>
    <scope>NUCLEOTIDE SEQUENCE [LARGE SCALE GENOMIC DNA]</scope>
    <source>
        <strain evidence="3 4">T1-X7</strain>
    </source>
</reference>
<comment type="caution">
    <text evidence="3">The sequence shown here is derived from an EMBL/GenBank/DDBJ whole genome shotgun (WGS) entry which is preliminary data.</text>
</comment>
<dbReference type="FunFam" id="3.40.50.720:FF:000084">
    <property type="entry name" value="Short-chain dehydrogenase reductase"/>
    <property type="match status" value="1"/>
</dbReference>
<organism evidence="3 4">
    <name type="scientific">Nostocoides japonicum T1-X7</name>
    <dbReference type="NCBI Taxonomy" id="1194083"/>
    <lineage>
        <taxon>Bacteria</taxon>
        <taxon>Bacillati</taxon>
        <taxon>Actinomycetota</taxon>
        <taxon>Actinomycetes</taxon>
        <taxon>Micrococcales</taxon>
        <taxon>Intrasporangiaceae</taxon>
        <taxon>Nostocoides</taxon>
    </lineage>
</organism>
<dbReference type="InterPro" id="IPR036291">
    <property type="entry name" value="NAD(P)-bd_dom_sf"/>
</dbReference>
<evidence type="ECO:0000256" key="2">
    <source>
        <dbReference type="ARBA" id="ARBA00023002"/>
    </source>
</evidence>
<dbReference type="GO" id="GO:0004090">
    <property type="term" value="F:carbonyl reductase (NADPH) activity"/>
    <property type="evidence" value="ECO:0007669"/>
    <property type="project" value="UniProtKB-EC"/>
</dbReference>
<sequence>MTAHQDRTAAPAPQRLRGRTAIVTGASRGIGLAIACRLAAEGADVALTARTPETLAEAVDLVAAAGSGGRVRGFAGTADDPGHQAEVITGVLSDLGRLDVLVLNAGINPAYGPLLDLDVAAARKILEVNVLAPLTWLQRAASADPVGFATRGSVVTITSVTGDIPSPGIGMYGVSKAALAHLTRTLAAECGPGLRVNAVSPAVVRTRFARALYEGHEEETAAAYPMKRLGHPDDVAAAVAYLASDDATWVTGEVLTVDGGLAVAGGTA</sequence>
<dbReference type="PROSITE" id="PS00061">
    <property type="entry name" value="ADH_SHORT"/>
    <property type="match status" value="1"/>
</dbReference>
<dbReference type="PANTHER" id="PTHR43943">
    <property type="entry name" value="DEHYDROGENASE/REDUCTASE (SDR FAMILY) MEMBER 4"/>
    <property type="match status" value="1"/>
</dbReference>
<dbReference type="SUPFAM" id="SSF51735">
    <property type="entry name" value="NAD(P)-binding Rossmann-fold domains"/>
    <property type="match status" value="1"/>
</dbReference>
<name>A0A077M2T8_9MICO</name>
<dbReference type="Proteomes" id="UP000035721">
    <property type="component" value="Unassembled WGS sequence"/>
</dbReference>
<proteinExistence type="inferred from homology"/>
<dbReference type="RefSeq" id="WP_048549645.1">
    <property type="nucleotide sequence ID" value="NZ_HF570958.1"/>
</dbReference>
<dbReference type="PANTHER" id="PTHR43943:SF2">
    <property type="entry name" value="DEHYDROGENASE_REDUCTASE 4"/>
    <property type="match status" value="1"/>
</dbReference>
<dbReference type="PRINTS" id="PR00081">
    <property type="entry name" value="GDHRDH"/>
</dbReference>
<dbReference type="CDD" id="cd05233">
    <property type="entry name" value="SDR_c"/>
    <property type="match status" value="1"/>
</dbReference>
<dbReference type="Pfam" id="PF13561">
    <property type="entry name" value="adh_short_C2"/>
    <property type="match status" value="1"/>
</dbReference>
<dbReference type="OrthoDB" id="517007at2"/>
<comment type="similarity">
    <text evidence="1">Belongs to the short-chain dehydrogenases/reductases (SDR) family.</text>
</comment>
<protein>
    <submittedName>
        <fullName evidence="3">Putative Dehydrogenase/reductase SDR family member 4 (DHRS4)</fullName>
        <ecNumber evidence="3">1.1.1.184</ecNumber>
    </submittedName>
</protein>
<dbReference type="InterPro" id="IPR002347">
    <property type="entry name" value="SDR_fam"/>
</dbReference>
<dbReference type="Gene3D" id="3.40.50.720">
    <property type="entry name" value="NAD(P)-binding Rossmann-like Domain"/>
    <property type="match status" value="1"/>
</dbReference>
<dbReference type="EMBL" id="CAJB01000223">
    <property type="protein sequence ID" value="CCH78520.1"/>
    <property type="molecule type" value="Genomic_DNA"/>
</dbReference>
<evidence type="ECO:0000313" key="3">
    <source>
        <dbReference type="EMBL" id="CCH78520.1"/>
    </source>
</evidence>
<dbReference type="AlphaFoldDB" id="A0A077M2T8"/>
<keyword evidence="4" id="KW-1185">Reference proteome</keyword>
<dbReference type="InterPro" id="IPR020904">
    <property type="entry name" value="Sc_DH/Rdtase_CS"/>
</dbReference>